<comment type="catalytic activity">
    <reaction evidence="14">
        <text>pyruvate + ATP = phosphoenolpyruvate + ADP + H(+)</text>
        <dbReference type="Rhea" id="RHEA:18157"/>
        <dbReference type="ChEBI" id="CHEBI:15361"/>
        <dbReference type="ChEBI" id="CHEBI:15378"/>
        <dbReference type="ChEBI" id="CHEBI:30616"/>
        <dbReference type="ChEBI" id="CHEBI:58702"/>
        <dbReference type="ChEBI" id="CHEBI:456216"/>
        <dbReference type="EC" id="2.7.1.40"/>
    </reaction>
</comment>
<comment type="pathway">
    <text evidence="2 14">Carbohydrate degradation; glycolysis; pyruvate from D-glyceraldehyde 3-phosphate: step 5/5.</text>
</comment>
<dbReference type="NCBIfam" id="NF004491">
    <property type="entry name" value="PRK05826.1"/>
    <property type="match status" value="1"/>
</dbReference>
<evidence type="ECO:0000313" key="17">
    <source>
        <dbReference type="EMBL" id="MCM2373719.1"/>
    </source>
</evidence>
<dbReference type="Proteomes" id="UP001202961">
    <property type="component" value="Unassembled WGS sequence"/>
</dbReference>
<evidence type="ECO:0000256" key="3">
    <source>
        <dbReference type="ARBA" id="ARBA00008663"/>
    </source>
</evidence>
<dbReference type="Pfam" id="PF00224">
    <property type="entry name" value="PK"/>
    <property type="match status" value="1"/>
</dbReference>
<dbReference type="SUPFAM" id="SSF52935">
    <property type="entry name" value="PK C-terminal domain-like"/>
    <property type="match status" value="1"/>
</dbReference>
<dbReference type="Pfam" id="PF02887">
    <property type="entry name" value="PK_C"/>
    <property type="match status" value="1"/>
</dbReference>
<feature type="domain" description="Pyruvate kinase C-terminal" evidence="16">
    <location>
        <begin position="364"/>
        <end position="479"/>
    </location>
</feature>
<protein>
    <recommendedName>
        <fullName evidence="4 13">Pyruvate kinase</fullName>
        <ecNumber evidence="4 13">2.7.1.40</ecNumber>
    </recommendedName>
</protein>
<dbReference type="InterPro" id="IPR015793">
    <property type="entry name" value="Pyrv_Knase_brl"/>
</dbReference>
<keyword evidence="10 14" id="KW-0460">Magnesium</keyword>
<reference evidence="17 18" key="1">
    <citation type="journal article" date="2022" name="Syst. Appl. Microbiol.">
        <title>Rhodopirellula aestuarii sp. nov., a novel member of the genus Rhodopirellula isolated from brackish sediments collected in the Tagus River estuary, Portugal.</title>
        <authorList>
            <person name="Vitorino I.R."/>
            <person name="Klimek D."/>
            <person name="Calusinska M."/>
            <person name="Lobo-da-Cunha A."/>
            <person name="Vasconcelos V."/>
            <person name="Lage O.M."/>
        </authorList>
    </citation>
    <scope>NUCLEOTIDE SEQUENCE [LARGE SCALE GENOMIC DNA]</scope>
    <source>
        <strain evidence="17 18">ICT_H3.1</strain>
    </source>
</reference>
<accession>A0ABT0UAJ7</accession>
<comment type="similarity">
    <text evidence="3 14">Belongs to the pyruvate kinase family.</text>
</comment>
<comment type="caution">
    <text evidence="17">The sequence shown here is derived from an EMBL/GenBank/DDBJ whole genome shotgun (WGS) entry which is preliminary data.</text>
</comment>
<evidence type="ECO:0000256" key="7">
    <source>
        <dbReference type="ARBA" id="ARBA00022741"/>
    </source>
</evidence>
<feature type="domain" description="Pyruvate kinase barrel" evidence="15">
    <location>
        <begin position="10"/>
        <end position="329"/>
    </location>
</feature>
<dbReference type="InterPro" id="IPR015806">
    <property type="entry name" value="Pyrv_Knase_insert_dom_sf"/>
</dbReference>
<keyword evidence="6" id="KW-0479">Metal-binding</keyword>
<name>A0ABT0UAJ7_9BACT</name>
<evidence type="ECO:0000256" key="4">
    <source>
        <dbReference type="ARBA" id="ARBA00012142"/>
    </source>
</evidence>
<dbReference type="InterPro" id="IPR015795">
    <property type="entry name" value="Pyrv_Knase_C"/>
</dbReference>
<dbReference type="EMBL" id="JAMQBK010000065">
    <property type="protein sequence ID" value="MCM2373719.1"/>
    <property type="molecule type" value="Genomic_DNA"/>
</dbReference>
<gene>
    <name evidence="17" type="primary">pyk</name>
    <name evidence="17" type="ORF">NB063_24150</name>
</gene>
<dbReference type="PROSITE" id="PS00110">
    <property type="entry name" value="PYRUVATE_KINASE"/>
    <property type="match status" value="1"/>
</dbReference>
<dbReference type="SUPFAM" id="SSF51621">
    <property type="entry name" value="Phosphoenolpyruvate/pyruvate domain"/>
    <property type="match status" value="1"/>
</dbReference>
<dbReference type="PANTHER" id="PTHR11817">
    <property type="entry name" value="PYRUVATE KINASE"/>
    <property type="match status" value="1"/>
</dbReference>
<dbReference type="PRINTS" id="PR01050">
    <property type="entry name" value="PYRUVTKNASE"/>
</dbReference>
<dbReference type="InterPro" id="IPR040442">
    <property type="entry name" value="Pyrv_kinase-like_dom_sf"/>
</dbReference>
<keyword evidence="8 14" id="KW-0418">Kinase</keyword>
<evidence type="ECO:0000259" key="15">
    <source>
        <dbReference type="Pfam" id="PF00224"/>
    </source>
</evidence>
<keyword evidence="12 17" id="KW-0670">Pyruvate</keyword>
<keyword evidence="11 14" id="KW-0324">Glycolysis</keyword>
<evidence type="ECO:0000256" key="2">
    <source>
        <dbReference type="ARBA" id="ARBA00004997"/>
    </source>
</evidence>
<evidence type="ECO:0000256" key="13">
    <source>
        <dbReference type="NCBIfam" id="TIGR01064"/>
    </source>
</evidence>
<evidence type="ECO:0000259" key="16">
    <source>
        <dbReference type="Pfam" id="PF02887"/>
    </source>
</evidence>
<dbReference type="Gene3D" id="2.40.33.10">
    <property type="entry name" value="PK beta-barrel domain-like"/>
    <property type="match status" value="1"/>
</dbReference>
<dbReference type="InterPro" id="IPR018209">
    <property type="entry name" value="Pyrv_Knase_AS"/>
</dbReference>
<evidence type="ECO:0000256" key="6">
    <source>
        <dbReference type="ARBA" id="ARBA00022723"/>
    </source>
</evidence>
<evidence type="ECO:0000313" key="18">
    <source>
        <dbReference type="Proteomes" id="UP001202961"/>
    </source>
</evidence>
<dbReference type="GO" id="GO:0016301">
    <property type="term" value="F:kinase activity"/>
    <property type="evidence" value="ECO:0007669"/>
    <property type="project" value="UniProtKB-KW"/>
</dbReference>
<comment type="cofactor">
    <cofactor evidence="1">
        <name>K(+)</name>
        <dbReference type="ChEBI" id="CHEBI:29103"/>
    </cofactor>
</comment>
<dbReference type="RefSeq" id="WP_250931548.1">
    <property type="nucleotide sequence ID" value="NZ_JAMQBK010000065.1"/>
</dbReference>
<keyword evidence="9" id="KW-0067">ATP-binding</keyword>
<evidence type="ECO:0000256" key="11">
    <source>
        <dbReference type="ARBA" id="ARBA00023152"/>
    </source>
</evidence>
<evidence type="ECO:0000256" key="5">
    <source>
        <dbReference type="ARBA" id="ARBA00022679"/>
    </source>
</evidence>
<proteinExistence type="inferred from homology"/>
<keyword evidence="5 14" id="KW-0808">Transferase</keyword>
<dbReference type="EC" id="2.7.1.40" evidence="4 13"/>
<evidence type="ECO:0000256" key="10">
    <source>
        <dbReference type="ARBA" id="ARBA00022842"/>
    </source>
</evidence>
<evidence type="ECO:0000256" key="12">
    <source>
        <dbReference type="ARBA" id="ARBA00023317"/>
    </source>
</evidence>
<organism evidence="17 18">
    <name type="scientific">Aporhodopirellula aestuarii</name>
    <dbReference type="NCBI Taxonomy" id="2950107"/>
    <lineage>
        <taxon>Bacteria</taxon>
        <taxon>Pseudomonadati</taxon>
        <taxon>Planctomycetota</taxon>
        <taxon>Planctomycetia</taxon>
        <taxon>Pirellulales</taxon>
        <taxon>Pirellulaceae</taxon>
        <taxon>Aporhodopirellula</taxon>
    </lineage>
</organism>
<dbReference type="InterPro" id="IPR011037">
    <property type="entry name" value="Pyrv_Knase-like_insert_dom_sf"/>
</dbReference>
<keyword evidence="18" id="KW-1185">Reference proteome</keyword>
<dbReference type="InterPro" id="IPR001697">
    <property type="entry name" value="Pyr_Knase"/>
</dbReference>
<evidence type="ECO:0000256" key="1">
    <source>
        <dbReference type="ARBA" id="ARBA00001958"/>
    </source>
</evidence>
<dbReference type="InterPro" id="IPR036918">
    <property type="entry name" value="Pyrv_Knase_C_sf"/>
</dbReference>
<sequence>MPRPRLNEARTKIVATVGPACDSVEQLADLIEAGVDVFRINSAHGTIEQHAEKLANIREASKRTGFPVGVLMDLAGPKIRLGTLLEEPMVCSLGEKITFVRGTQIETKGELTSTYARLIDELQPGDRVMLADGTVALQVQSVTSSRAECVVVAAGEIRSRQGINLPGVKLSVAAMLPIDIETAIWAAQNEIDFISLSFVRTHEDVRSLKDLLNSYECRALVIAKIEKPEALNNLDRIVQEADGIMVARGDLGVEIDVAETPVAQKRIIATCKRFMKPVIVATQMLESMHHSQRPTRAEASDVANAVIDGTDACMLSGETAIGDFPQKSVEMMNRIMLKTEEACLNAQSTPFCNVDETFRVTQAATRAGIEVAEAIGSKLIAIATHSGGTAWVKSNTRSLIPTVAISDHLASVRRMNLFWGIEPIYCEDIEETSRLIEHVSRWARDQTENGEALIRPGDTMVVVSGNDIVEGADNVISIHTLS</sequence>
<evidence type="ECO:0000256" key="9">
    <source>
        <dbReference type="ARBA" id="ARBA00022840"/>
    </source>
</evidence>
<dbReference type="GO" id="GO:0004743">
    <property type="term" value="F:pyruvate kinase activity"/>
    <property type="evidence" value="ECO:0007669"/>
    <property type="project" value="UniProtKB-EC"/>
</dbReference>
<dbReference type="Gene3D" id="3.40.1380.20">
    <property type="entry name" value="Pyruvate kinase, C-terminal domain"/>
    <property type="match status" value="1"/>
</dbReference>
<dbReference type="SUPFAM" id="SSF50800">
    <property type="entry name" value="PK beta-barrel domain-like"/>
    <property type="match status" value="1"/>
</dbReference>
<dbReference type="Gene3D" id="3.20.20.60">
    <property type="entry name" value="Phosphoenolpyruvate-binding domains"/>
    <property type="match status" value="1"/>
</dbReference>
<dbReference type="InterPro" id="IPR015813">
    <property type="entry name" value="Pyrv/PenolPyrv_kinase-like_dom"/>
</dbReference>
<dbReference type="NCBIfam" id="TIGR01064">
    <property type="entry name" value="pyruv_kin"/>
    <property type="match status" value="1"/>
</dbReference>
<keyword evidence="7" id="KW-0547">Nucleotide-binding</keyword>
<evidence type="ECO:0000256" key="8">
    <source>
        <dbReference type="ARBA" id="ARBA00022777"/>
    </source>
</evidence>
<evidence type="ECO:0000256" key="14">
    <source>
        <dbReference type="RuleBase" id="RU000504"/>
    </source>
</evidence>